<keyword evidence="10 15" id="KW-0804">Transcription</keyword>
<comment type="function">
    <text evidence="15">DNA-dependent RNA polymerase catalyzes the transcription of DNA into RNA using the four ribonucleoside triphosphates as substrates.</text>
</comment>
<dbReference type="GO" id="GO:0003677">
    <property type="term" value="F:DNA binding"/>
    <property type="evidence" value="ECO:0007669"/>
    <property type="project" value="InterPro"/>
</dbReference>
<feature type="domain" description="RNA polymerase Rpb2" evidence="22">
    <location>
        <begin position="626"/>
        <end position="711"/>
    </location>
</feature>
<dbReference type="FunFam" id="3.90.1800.10:FF:000002">
    <property type="entry name" value="DNA-directed RNA polymerase subunit beta"/>
    <property type="match status" value="1"/>
</dbReference>
<accession>A0A6D2HEH1</accession>
<dbReference type="InterPro" id="IPR007642">
    <property type="entry name" value="RNA_pol_Rpb2_2"/>
</dbReference>
<reference evidence="23" key="1">
    <citation type="submission" date="2020-01" db="EMBL/GenBank/DDBJ databases">
        <authorList>
            <person name="Mishra B."/>
        </authorList>
    </citation>
    <scope>NUCLEOTIDE SEQUENCE [LARGE SCALE GENOMIC DNA]</scope>
</reference>
<evidence type="ECO:0000256" key="8">
    <source>
        <dbReference type="ARBA" id="ARBA00022771"/>
    </source>
</evidence>
<dbReference type="SUPFAM" id="SSF64484">
    <property type="entry name" value="beta and beta-prime subunits of DNA dependent RNA-polymerase"/>
    <property type="match status" value="1"/>
</dbReference>
<evidence type="ECO:0000256" key="11">
    <source>
        <dbReference type="ARBA" id="ARBA00023242"/>
    </source>
</evidence>
<dbReference type="InterPro" id="IPR007120">
    <property type="entry name" value="DNA-dir_RNAP_su2_dom"/>
</dbReference>
<sequence>MGLDQNDLEMTNDEHFVDKQKLSAPIKSTADKYQLVPEFLKVRGLVKQHLDSFNYFVNVGIKKIVGANSRIHSTLDPNIYLWFKDVRVGEPSVLSVNKPDQINPHMCRLADTTYAAPIYVDIEYVRGIDGQLSKHIKDNLIIARMPIMLRSCRCVLNGKDEEELARLGECPLDPGGYFVIKGTEKVLLIQEQLSKNRIIIDSDKKGNVNASVTSSSEMMKSKTVIQMEKEKIYLFLHQFVKKIPIIIVLKAMGMESDQEIVQMVGRDPRFSASLLPSIEECVSEGVHTRQQALDYLEAKVKKSSYGPRPEKAGRALYILRELFLAHVPVRDNSFRQKCFYVGVMLRRMIEAMLNKDAMDDKDYVGNKRLELSGQLISLLFEDLFKSMIAEAVRQVDQKFSRFDFSQCLTGEKHHSITHGLERTLSTGDFNIKRFKMHRKGMTQVLTRLSFIGSMGFITKISPQFEKSRKVSGPRSLQPSQWGMLCPCDTPEGEACGLVKNLALMTHVTTDEEEGPLVAMCYKLGVTDLEVLSAEELHSPDSFLVVFNGLILGKHRRPQYFANSLRRLRRAGKIGEFVSVFINEKQHCVYVASDGGRVCRPLVIADKGVSRVKQHHMKELQDGVRTFDDFIRDGLIEYLDVNEENNALIALYERDIATEMAEAAETVKAAKAAHTVKKLAEDAEKAAEAVEAAKAAEADKIMAETTHIEIEPFTILGVVAGLIPYPHHNQSPRNTYQCAMGKQAMGNIAYNQLNRMDTLLYLLVYPQRPLLTTRTIELVGYDKLGAGQNATVAVMSNTGYDIEDAIVMNKSSLDRGFGRCIVMKKLVATCQKYTNNTVDRILRPQRTGPDAEKMQILDDDGIASPGEIIRPNDVYLNKQIPVDTSQYRPAREYFKGPEGETQVVDRVALCSDRNGHLCIKYIIRHTRRPELGDKFSSRHGQKGVCGTIVQQEDFPFSELGICPDLIMNPHGFPSRMTVGKMIELLGSKAGVSCGRFHYGSAFGERSGHADKVESISATLVKKGFSYSGKDVLYSGLSGEPLQAYIFMGPIYYQKLKHMVLDKMHARGSGPRVMMTRQPTEGKSKNGGLRVGEMERDCLIAYGASNLINERLMLSSDPSEVQVCRDCGLLGYYNYKLKKAVCSTCKDGVNIATMKLPYACKLLFQEIQSMNVVPRLKLEEAS</sequence>
<dbReference type="InterPro" id="IPR015712">
    <property type="entry name" value="DNA-dir_RNA_pol_su2"/>
</dbReference>
<dbReference type="GO" id="GO:0005634">
    <property type="term" value="C:nucleus"/>
    <property type="evidence" value="ECO:0007669"/>
    <property type="project" value="UniProtKB-SubCell"/>
</dbReference>
<evidence type="ECO:0000256" key="9">
    <source>
        <dbReference type="ARBA" id="ARBA00022833"/>
    </source>
</evidence>
<keyword evidence="4 15" id="KW-0240">DNA-directed RNA polymerase</keyword>
<evidence type="ECO:0000259" key="19">
    <source>
        <dbReference type="Pfam" id="PF04563"/>
    </source>
</evidence>
<dbReference type="Pfam" id="PF04566">
    <property type="entry name" value="RNA_pol_Rpb2_4"/>
    <property type="match status" value="1"/>
</dbReference>
<feature type="domain" description="DNA-directed RNA polymerase subunit 2 hybrid-binding" evidence="16">
    <location>
        <begin position="718"/>
        <end position="1083"/>
    </location>
</feature>
<feature type="domain" description="RNA polymerase beta subunit protrusion" evidence="19">
    <location>
        <begin position="44"/>
        <end position="401"/>
    </location>
</feature>
<dbReference type="InterPro" id="IPR007641">
    <property type="entry name" value="RNA_pol_Rpb2_7"/>
</dbReference>
<dbReference type="AlphaFoldDB" id="A0A6D2HEH1"/>
<keyword evidence="5 15" id="KW-0808">Transferase</keyword>
<keyword evidence="11" id="KW-0539">Nucleus</keyword>
<proteinExistence type="inferred from homology"/>
<dbReference type="PROSITE" id="PS01166">
    <property type="entry name" value="RNA_POL_BETA"/>
    <property type="match status" value="1"/>
</dbReference>
<dbReference type="Pfam" id="PF04567">
    <property type="entry name" value="RNA_pol_Rpb2_5"/>
    <property type="match status" value="1"/>
</dbReference>
<dbReference type="CDD" id="cd00653">
    <property type="entry name" value="RNA_pol_B_RPB2"/>
    <property type="match status" value="1"/>
</dbReference>
<name>A0A6D2HEH1_9BRAS</name>
<comment type="subunit">
    <text evidence="3">Component of the RNA polymerase III (Pol III) complex consisting of 17 subunits.</text>
</comment>
<comment type="subcellular location">
    <subcellularLocation>
        <location evidence="1">Nucleus</location>
    </subcellularLocation>
</comment>
<comment type="caution">
    <text evidence="23">The sequence shown here is derived from an EMBL/GenBank/DDBJ whole genome shotgun (WGS) entry which is preliminary data.</text>
</comment>
<evidence type="ECO:0000256" key="7">
    <source>
        <dbReference type="ARBA" id="ARBA00022723"/>
    </source>
</evidence>
<dbReference type="InterPro" id="IPR037033">
    <property type="entry name" value="DNA-dir_RNAP_su2_hyb_sf"/>
</dbReference>
<evidence type="ECO:0000256" key="10">
    <source>
        <dbReference type="ARBA" id="ARBA00023163"/>
    </source>
</evidence>
<dbReference type="InterPro" id="IPR007121">
    <property type="entry name" value="RNA_pol_bsu_CS"/>
</dbReference>
<dbReference type="InterPro" id="IPR007647">
    <property type="entry name" value="RNA_pol_Rpb2_5"/>
</dbReference>
<feature type="domain" description="RNA polymerase Rpb2" evidence="18">
    <location>
        <begin position="195"/>
        <end position="370"/>
    </location>
</feature>
<dbReference type="Gene3D" id="3.90.1800.10">
    <property type="entry name" value="RNA polymerase alpha subunit dimerisation domain"/>
    <property type="match status" value="1"/>
</dbReference>
<evidence type="ECO:0000256" key="1">
    <source>
        <dbReference type="ARBA" id="ARBA00004123"/>
    </source>
</evidence>
<keyword evidence="7" id="KW-0479">Metal-binding</keyword>
<evidence type="ECO:0000256" key="5">
    <source>
        <dbReference type="ARBA" id="ARBA00022679"/>
    </source>
</evidence>
<dbReference type="InterPro" id="IPR007645">
    <property type="entry name" value="RNA_pol_Rpb2_3"/>
</dbReference>
<evidence type="ECO:0000256" key="3">
    <source>
        <dbReference type="ARBA" id="ARBA00011206"/>
    </source>
</evidence>
<dbReference type="GO" id="GO:0008270">
    <property type="term" value="F:zinc ion binding"/>
    <property type="evidence" value="ECO:0007669"/>
    <property type="project" value="UniProtKB-KW"/>
</dbReference>
<dbReference type="Pfam" id="PF04561">
    <property type="entry name" value="RNA_pol_Rpb2_2"/>
    <property type="match status" value="1"/>
</dbReference>
<dbReference type="Gene3D" id="2.40.270.10">
    <property type="entry name" value="DNA-directed RNA polymerase, subunit 2, domain 6"/>
    <property type="match status" value="1"/>
</dbReference>
<dbReference type="PANTHER" id="PTHR20856">
    <property type="entry name" value="DNA-DIRECTED RNA POLYMERASE I SUBUNIT 2"/>
    <property type="match status" value="1"/>
</dbReference>
<keyword evidence="24" id="KW-1185">Reference proteome</keyword>
<dbReference type="InterPro" id="IPR007644">
    <property type="entry name" value="RNA_pol_bsu_protrusion"/>
</dbReference>
<dbReference type="InterPro" id="IPR007646">
    <property type="entry name" value="RNA_pol_Rpb2_4"/>
</dbReference>
<evidence type="ECO:0000259" key="21">
    <source>
        <dbReference type="Pfam" id="PF04566"/>
    </source>
</evidence>
<evidence type="ECO:0000256" key="4">
    <source>
        <dbReference type="ARBA" id="ARBA00022478"/>
    </source>
</evidence>
<evidence type="ECO:0000313" key="23">
    <source>
        <dbReference type="EMBL" id="CAA7013057.1"/>
    </source>
</evidence>
<dbReference type="GO" id="GO:0003899">
    <property type="term" value="F:DNA-directed RNA polymerase activity"/>
    <property type="evidence" value="ECO:0007669"/>
    <property type="project" value="UniProtKB-EC"/>
</dbReference>
<dbReference type="FunFam" id="2.40.270.10:FF:000011">
    <property type="entry name" value="DNA-directed RNA polymerase subunit beta"/>
    <property type="match status" value="1"/>
</dbReference>
<dbReference type="GO" id="GO:0009561">
    <property type="term" value="P:megagametogenesis"/>
    <property type="evidence" value="ECO:0007669"/>
    <property type="project" value="UniProtKB-ARBA"/>
</dbReference>
<dbReference type="EMBL" id="CACVBM020000022">
    <property type="protein sequence ID" value="CAA7013057.1"/>
    <property type="molecule type" value="Genomic_DNA"/>
</dbReference>
<feature type="domain" description="RNA polymerase Rpb2" evidence="21">
    <location>
        <begin position="544"/>
        <end position="604"/>
    </location>
</feature>
<dbReference type="FunFam" id="2.40.270.10:FF:000006">
    <property type="entry name" value="DNA-directed RNA polymerase subunit beta"/>
    <property type="match status" value="1"/>
</dbReference>
<dbReference type="Gene3D" id="2.40.50.150">
    <property type="match status" value="1"/>
</dbReference>
<keyword evidence="8" id="KW-0863">Zinc-finger</keyword>
<organism evidence="23 24">
    <name type="scientific">Microthlaspi erraticum</name>
    <dbReference type="NCBI Taxonomy" id="1685480"/>
    <lineage>
        <taxon>Eukaryota</taxon>
        <taxon>Viridiplantae</taxon>
        <taxon>Streptophyta</taxon>
        <taxon>Embryophyta</taxon>
        <taxon>Tracheophyta</taxon>
        <taxon>Spermatophyta</taxon>
        <taxon>Magnoliopsida</taxon>
        <taxon>eudicotyledons</taxon>
        <taxon>Gunneridae</taxon>
        <taxon>Pentapetalae</taxon>
        <taxon>rosids</taxon>
        <taxon>malvids</taxon>
        <taxon>Brassicales</taxon>
        <taxon>Brassicaceae</taxon>
        <taxon>Coluteocarpeae</taxon>
        <taxon>Microthlaspi</taxon>
    </lineage>
</organism>
<dbReference type="GO" id="GO:0032549">
    <property type="term" value="F:ribonucleoside binding"/>
    <property type="evidence" value="ECO:0007669"/>
    <property type="project" value="InterPro"/>
</dbReference>
<evidence type="ECO:0000259" key="16">
    <source>
        <dbReference type="Pfam" id="PF00562"/>
    </source>
</evidence>
<dbReference type="Pfam" id="PF04563">
    <property type="entry name" value="RNA_pol_Rpb2_1"/>
    <property type="match status" value="1"/>
</dbReference>
<comment type="function">
    <text evidence="13">Essential for the completion of the three rounds of mitosis in female megaspores required for the development of mature gametophytes.</text>
</comment>
<dbReference type="Proteomes" id="UP000467841">
    <property type="component" value="Unassembled WGS sequence"/>
</dbReference>
<protein>
    <recommendedName>
        <fullName evidence="15">DNA-directed RNA polymerase subunit beta</fullName>
        <ecNumber evidence="15">2.7.7.6</ecNumber>
    </recommendedName>
</protein>
<dbReference type="Pfam" id="PF00562">
    <property type="entry name" value="RNA_pol_Rpb2_6"/>
    <property type="match status" value="1"/>
</dbReference>
<evidence type="ECO:0000256" key="13">
    <source>
        <dbReference type="ARBA" id="ARBA00058576"/>
    </source>
</evidence>
<evidence type="ECO:0000256" key="14">
    <source>
        <dbReference type="RuleBase" id="RU000434"/>
    </source>
</evidence>
<dbReference type="GO" id="GO:0000428">
    <property type="term" value="C:DNA-directed RNA polymerase complex"/>
    <property type="evidence" value="ECO:0007669"/>
    <property type="project" value="UniProtKB-KW"/>
</dbReference>
<evidence type="ECO:0000313" key="24">
    <source>
        <dbReference type="Proteomes" id="UP000467841"/>
    </source>
</evidence>
<keyword evidence="6 15" id="KW-0548">Nucleotidyltransferase</keyword>
<comment type="similarity">
    <text evidence="2 14">Belongs to the RNA polymerase beta chain family.</text>
</comment>
<comment type="catalytic activity">
    <reaction evidence="12 15">
        <text>RNA(n) + a ribonucleoside 5'-triphosphate = RNA(n+1) + diphosphate</text>
        <dbReference type="Rhea" id="RHEA:21248"/>
        <dbReference type="Rhea" id="RHEA-COMP:14527"/>
        <dbReference type="Rhea" id="RHEA-COMP:17342"/>
        <dbReference type="ChEBI" id="CHEBI:33019"/>
        <dbReference type="ChEBI" id="CHEBI:61557"/>
        <dbReference type="ChEBI" id="CHEBI:140395"/>
        <dbReference type="EC" id="2.7.7.6"/>
    </reaction>
</comment>
<dbReference type="GO" id="GO:0006351">
    <property type="term" value="P:DNA-templated transcription"/>
    <property type="evidence" value="ECO:0007669"/>
    <property type="project" value="InterPro"/>
</dbReference>
<gene>
    <name evidence="23" type="ORF">MERR_LOCUS291</name>
</gene>
<dbReference type="Pfam" id="PF04560">
    <property type="entry name" value="RNA_pol_Rpb2_7"/>
    <property type="match status" value="1"/>
</dbReference>
<dbReference type="FunFam" id="3.90.1110.10:FF:000006">
    <property type="entry name" value="DNA-directed RNA polymerase subunit beta"/>
    <property type="match status" value="1"/>
</dbReference>
<evidence type="ECO:0000259" key="18">
    <source>
        <dbReference type="Pfam" id="PF04561"/>
    </source>
</evidence>
<dbReference type="OrthoDB" id="10248617at2759"/>
<evidence type="ECO:0000259" key="22">
    <source>
        <dbReference type="Pfam" id="PF04567"/>
    </source>
</evidence>
<evidence type="ECO:0000256" key="15">
    <source>
        <dbReference type="RuleBase" id="RU363031"/>
    </source>
</evidence>
<evidence type="ECO:0000259" key="17">
    <source>
        <dbReference type="Pfam" id="PF04560"/>
    </source>
</evidence>
<feature type="domain" description="RNA polymerase Rpb2" evidence="17">
    <location>
        <begin position="1085"/>
        <end position="1176"/>
    </location>
</feature>
<keyword evidence="9" id="KW-0862">Zinc</keyword>
<evidence type="ECO:0000256" key="12">
    <source>
        <dbReference type="ARBA" id="ARBA00048552"/>
    </source>
</evidence>
<evidence type="ECO:0000259" key="20">
    <source>
        <dbReference type="Pfam" id="PF04565"/>
    </source>
</evidence>
<dbReference type="FunFam" id="3.90.1070.20:FF:000002">
    <property type="entry name" value="DNA-directed RNA polymerase subunit beta"/>
    <property type="match status" value="1"/>
</dbReference>
<dbReference type="Gene3D" id="3.90.1100.10">
    <property type="match status" value="2"/>
</dbReference>
<feature type="domain" description="RNA polymerase Rpb2" evidence="20">
    <location>
        <begin position="443"/>
        <end position="507"/>
    </location>
</feature>
<evidence type="ECO:0000256" key="2">
    <source>
        <dbReference type="ARBA" id="ARBA00006835"/>
    </source>
</evidence>
<dbReference type="Pfam" id="PF04565">
    <property type="entry name" value="RNA_pol_Rpb2_3"/>
    <property type="match status" value="1"/>
</dbReference>
<dbReference type="InterPro" id="IPR014724">
    <property type="entry name" value="RNA_pol_RPB2_OB-fold"/>
</dbReference>
<dbReference type="FunFam" id="3.90.1100.10:FF:000021">
    <property type="entry name" value="DNA-directed RNA polymerase subunit beta"/>
    <property type="match status" value="1"/>
</dbReference>
<dbReference type="EC" id="2.7.7.6" evidence="15"/>
<evidence type="ECO:0000256" key="6">
    <source>
        <dbReference type="ARBA" id="ARBA00022695"/>
    </source>
</evidence>
<dbReference type="FunFam" id="3.90.1100.10:FF:000014">
    <property type="entry name" value="DNA-directed RNA polymerase subunit beta"/>
    <property type="match status" value="1"/>
</dbReference>